<organism evidence="1 2">
    <name type="scientific">Brenneria goodwinii</name>
    <dbReference type="NCBI Taxonomy" id="1109412"/>
    <lineage>
        <taxon>Bacteria</taxon>
        <taxon>Pseudomonadati</taxon>
        <taxon>Pseudomonadota</taxon>
        <taxon>Gammaproteobacteria</taxon>
        <taxon>Enterobacterales</taxon>
        <taxon>Pectobacteriaceae</taxon>
        <taxon>Brenneria</taxon>
    </lineage>
</organism>
<protein>
    <submittedName>
        <fullName evidence="1">Uncharacterized protein</fullName>
    </submittedName>
</protein>
<dbReference type="Proteomes" id="UP000044377">
    <property type="component" value="Unassembled WGS sequence"/>
</dbReference>
<sequence length="40" mass="4910">MATFYSHDFSWRFSNENFMNSFECLYLIFFENNIRSADKS</sequence>
<gene>
    <name evidence="1" type="ORF">BN1221_02499</name>
</gene>
<name>A0A0G4JVY6_9GAMM</name>
<proteinExistence type="predicted"/>
<evidence type="ECO:0000313" key="2">
    <source>
        <dbReference type="Proteomes" id="UP000044377"/>
    </source>
</evidence>
<keyword evidence="2" id="KW-1185">Reference proteome</keyword>
<reference evidence="2" key="1">
    <citation type="submission" date="2015-01" db="EMBL/GenBank/DDBJ databases">
        <authorList>
            <person name="Paterson Steve"/>
        </authorList>
    </citation>
    <scope>NUCLEOTIDE SEQUENCE [LARGE SCALE GENOMIC DNA]</scope>
    <source>
        <strain evidence="2">OBR1</strain>
    </source>
</reference>
<dbReference type="EMBL" id="CGIG01000001">
    <property type="protein sequence ID" value="CPR17185.1"/>
    <property type="molecule type" value="Genomic_DNA"/>
</dbReference>
<dbReference type="AlphaFoldDB" id="A0A0G4JVY6"/>
<evidence type="ECO:0000313" key="1">
    <source>
        <dbReference type="EMBL" id="CPR17185.1"/>
    </source>
</evidence>
<accession>A0A0G4JVY6</accession>